<name>A0ABM0M324_SACKO</name>
<proteinExistence type="predicted"/>
<gene>
    <name evidence="3" type="primary">LOC102802616</name>
</gene>
<dbReference type="InterPro" id="IPR040676">
    <property type="entry name" value="DUF5641"/>
</dbReference>
<dbReference type="Proteomes" id="UP000694865">
    <property type="component" value="Unplaced"/>
</dbReference>
<dbReference type="PROSITE" id="PS50994">
    <property type="entry name" value="INTEGRASE"/>
    <property type="match status" value="1"/>
</dbReference>
<organism evidence="2 3">
    <name type="scientific">Saccoglossus kowalevskii</name>
    <name type="common">Acorn worm</name>
    <dbReference type="NCBI Taxonomy" id="10224"/>
    <lineage>
        <taxon>Eukaryota</taxon>
        <taxon>Metazoa</taxon>
        <taxon>Hemichordata</taxon>
        <taxon>Enteropneusta</taxon>
        <taxon>Harrimaniidae</taxon>
        <taxon>Saccoglossus</taxon>
    </lineage>
</organism>
<accession>A0ABM0M324</accession>
<reference evidence="3" key="1">
    <citation type="submission" date="2025-08" db="UniProtKB">
        <authorList>
            <consortium name="RefSeq"/>
        </authorList>
    </citation>
    <scope>IDENTIFICATION</scope>
    <source>
        <tissue evidence="3">Testes</tissue>
    </source>
</reference>
<dbReference type="InterPro" id="IPR036397">
    <property type="entry name" value="RNaseH_sf"/>
</dbReference>
<dbReference type="Pfam" id="PF18701">
    <property type="entry name" value="DUF5641"/>
    <property type="match status" value="1"/>
</dbReference>
<dbReference type="RefSeq" id="XP_006814415.1">
    <property type="nucleotide sequence ID" value="XM_006814352.1"/>
</dbReference>
<evidence type="ECO:0000259" key="1">
    <source>
        <dbReference type="PROSITE" id="PS50994"/>
    </source>
</evidence>
<keyword evidence="2" id="KW-1185">Reference proteome</keyword>
<dbReference type="PANTHER" id="PTHR47331">
    <property type="entry name" value="PHD-TYPE DOMAIN-CONTAINING PROTEIN"/>
    <property type="match status" value="1"/>
</dbReference>
<evidence type="ECO:0000313" key="2">
    <source>
        <dbReference type="Proteomes" id="UP000694865"/>
    </source>
</evidence>
<evidence type="ECO:0000313" key="3">
    <source>
        <dbReference type="RefSeq" id="XP_006814415.1"/>
    </source>
</evidence>
<dbReference type="SUPFAM" id="SSF53098">
    <property type="entry name" value="Ribonuclease H-like"/>
    <property type="match status" value="1"/>
</dbReference>
<sequence>MLSDNASTYLSAAEEIHALVDTPEIREYSATHRVQWTFIPKKAPWFGGFWERLIGLTKNAIKKTLGRSLISFDELSTVVTEIETVLNDRPLTYVSSNLDDNVGLTPNHLLHGRQVTALPYINVSDEEIYDPSYTQHEEINDRYKHLSRLHVQFWTRWSTEYLTALRERHTTSGSKHNTIRVGEVVIIHSDTEKRLIGTWHSYQTYIRER</sequence>
<protein>
    <submittedName>
        <fullName evidence="3">Uncharacterized protein LOC102802616</fullName>
    </submittedName>
</protein>
<dbReference type="InterPro" id="IPR012337">
    <property type="entry name" value="RNaseH-like_sf"/>
</dbReference>
<feature type="domain" description="Integrase catalytic" evidence="1">
    <location>
        <begin position="1"/>
        <end position="114"/>
    </location>
</feature>
<dbReference type="Gene3D" id="3.30.420.10">
    <property type="entry name" value="Ribonuclease H-like superfamily/Ribonuclease H"/>
    <property type="match status" value="1"/>
</dbReference>
<dbReference type="InterPro" id="IPR001584">
    <property type="entry name" value="Integrase_cat-core"/>
</dbReference>
<dbReference type="GeneID" id="102802616"/>